<evidence type="ECO:0000313" key="2">
    <source>
        <dbReference type="WBParaSite" id="nRc.2.0.1.t33688-RA"/>
    </source>
</evidence>
<keyword evidence="1" id="KW-1185">Reference proteome</keyword>
<dbReference type="Proteomes" id="UP000887565">
    <property type="component" value="Unplaced"/>
</dbReference>
<dbReference type="WBParaSite" id="nRc.2.0.1.t33688-RA">
    <property type="protein sequence ID" value="nRc.2.0.1.t33688-RA"/>
    <property type="gene ID" value="nRc.2.0.1.g33688"/>
</dbReference>
<name>A0A915K5S2_ROMCU</name>
<evidence type="ECO:0000313" key="1">
    <source>
        <dbReference type="Proteomes" id="UP000887565"/>
    </source>
</evidence>
<dbReference type="AlphaFoldDB" id="A0A915K5S2"/>
<sequence>MAKLDKNLTACRLTSMAMDRMLKNDRTQFLRGFNLVLITPLSAKNCLRKGRTQVKIISNSSSLVHFNEPLFAGPYDHRLFRTPIVRVTMFKIVPIQNVTIQELQNHFCSVSQNVQTGQLVVQTVSIPTAFVDETLNFSSNFLAEEKIFATMSEGVVNYTRT</sequence>
<accession>A0A915K5S2</accession>
<protein>
    <submittedName>
        <fullName evidence="2">Uncharacterized protein</fullName>
    </submittedName>
</protein>
<proteinExistence type="predicted"/>
<reference evidence="2" key="1">
    <citation type="submission" date="2022-11" db="UniProtKB">
        <authorList>
            <consortium name="WormBaseParasite"/>
        </authorList>
    </citation>
    <scope>IDENTIFICATION</scope>
</reference>
<organism evidence="1 2">
    <name type="scientific">Romanomermis culicivorax</name>
    <name type="common">Nematode worm</name>
    <dbReference type="NCBI Taxonomy" id="13658"/>
    <lineage>
        <taxon>Eukaryota</taxon>
        <taxon>Metazoa</taxon>
        <taxon>Ecdysozoa</taxon>
        <taxon>Nematoda</taxon>
        <taxon>Enoplea</taxon>
        <taxon>Dorylaimia</taxon>
        <taxon>Mermithida</taxon>
        <taxon>Mermithoidea</taxon>
        <taxon>Mermithidae</taxon>
        <taxon>Romanomermis</taxon>
    </lineage>
</organism>